<evidence type="ECO:0008006" key="2">
    <source>
        <dbReference type="Google" id="ProtNLM"/>
    </source>
</evidence>
<proteinExistence type="predicted"/>
<organism evidence="1">
    <name type="scientific">marine metagenome</name>
    <dbReference type="NCBI Taxonomy" id="408172"/>
    <lineage>
        <taxon>unclassified sequences</taxon>
        <taxon>metagenomes</taxon>
        <taxon>ecological metagenomes</taxon>
    </lineage>
</organism>
<reference evidence="1" key="1">
    <citation type="submission" date="2018-05" db="EMBL/GenBank/DDBJ databases">
        <authorList>
            <person name="Lanie J.A."/>
            <person name="Ng W.-L."/>
            <person name="Kazmierczak K.M."/>
            <person name="Andrzejewski T.M."/>
            <person name="Davidsen T.M."/>
            <person name="Wayne K.J."/>
            <person name="Tettelin H."/>
            <person name="Glass J.I."/>
            <person name="Rusch D."/>
            <person name="Podicherti R."/>
            <person name="Tsui H.-C.T."/>
            <person name="Winkler M.E."/>
        </authorList>
    </citation>
    <scope>NUCLEOTIDE SEQUENCE</scope>
</reference>
<sequence>ELAELHAPGGLVEAGFVVIDGSDIEATPVGRMFIRNVAMVFDARLRARGTDGPAFSRTV</sequence>
<dbReference type="Gene3D" id="1.10.10.920">
    <property type="match status" value="1"/>
</dbReference>
<feature type="non-terminal residue" evidence="1">
    <location>
        <position position="1"/>
    </location>
</feature>
<name>A0A382BPW7_9ZZZZ</name>
<dbReference type="AlphaFoldDB" id="A0A382BPW7"/>
<dbReference type="EMBL" id="UINC01030547">
    <property type="protein sequence ID" value="SVB15123.1"/>
    <property type="molecule type" value="Genomic_DNA"/>
</dbReference>
<protein>
    <recommendedName>
        <fullName evidence="2">HemN C-terminal domain-containing protein</fullName>
    </recommendedName>
</protein>
<evidence type="ECO:0000313" key="1">
    <source>
        <dbReference type="EMBL" id="SVB15123.1"/>
    </source>
</evidence>
<gene>
    <name evidence="1" type="ORF">METZ01_LOCUS167977</name>
</gene>
<accession>A0A382BPW7</accession>